<comment type="caution">
    <text evidence="1">The sequence shown here is derived from an EMBL/GenBank/DDBJ whole genome shotgun (WGS) entry which is preliminary data.</text>
</comment>
<evidence type="ECO:0000313" key="2">
    <source>
        <dbReference type="Proteomes" id="UP000252707"/>
    </source>
</evidence>
<gene>
    <name evidence="1" type="ORF">DFQ59_103261</name>
</gene>
<name>A0A369CC68_9GAMM</name>
<sequence length="95" mass="10067">MKPTKCEGLDRTDVQKFVADIFEGDIHAKRVLSLANATTGVLAAGSLAVSAIGQGLAHVCGLDPKHTVKQVDRLLGNAKIEDRTEKNGKGVGDNW</sequence>
<organism evidence="1 2">
    <name type="scientific">Thioalbus denitrificans</name>
    <dbReference type="NCBI Taxonomy" id="547122"/>
    <lineage>
        <taxon>Bacteria</taxon>
        <taxon>Pseudomonadati</taxon>
        <taxon>Pseudomonadota</taxon>
        <taxon>Gammaproteobacteria</taxon>
        <taxon>Chromatiales</taxon>
        <taxon>Ectothiorhodospiraceae</taxon>
        <taxon>Thioalbus</taxon>
    </lineage>
</organism>
<dbReference type="EMBL" id="QPJY01000003">
    <property type="protein sequence ID" value="RCX31293.1"/>
    <property type="molecule type" value="Genomic_DNA"/>
</dbReference>
<protein>
    <submittedName>
        <fullName evidence="1">Uncharacterized protein</fullName>
    </submittedName>
</protein>
<dbReference type="OrthoDB" id="6140187at2"/>
<dbReference type="Proteomes" id="UP000252707">
    <property type="component" value="Unassembled WGS sequence"/>
</dbReference>
<evidence type="ECO:0000313" key="1">
    <source>
        <dbReference type="EMBL" id="RCX31293.1"/>
    </source>
</evidence>
<reference evidence="1 2" key="1">
    <citation type="submission" date="2018-07" db="EMBL/GenBank/DDBJ databases">
        <title>Genomic Encyclopedia of Type Strains, Phase IV (KMG-IV): sequencing the most valuable type-strain genomes for metagenomic binning, comparative biology and taxonomic classification.</title>
        <authorList>
            <person name="Goeker M."/>
        </authorList>
    </citation>
    <scope>NUCLEOTIDE SEQUENCE [LARGE SCALE GENOMIC DNA]</scope>
    <source>
        <strain evidence="1 2">DSM 26407</strain>
    </source>
</reference>
<dbReference type="AlphaFoldDB" id="A0A369CC68"/>
<keyword evidence="2" id="KW-1185">Reference proteome</keyword>
<accession>A0A369CC68</accession>
<proteinExistence type="predicted"/>